<dbReference type="Proteomes" id="UP000366051">
    <property type="component" value="Chromosome"/>
</dbReference>
<name>A0A5Q2N5V8_9FIRM</name>
<evidence type="ECO:0000313" key="3">
    <source>
        <dbReference type="Proteomes" id="UP000366051"/>
    </source>
</evidence>
<evidence type="ECO:0000259" key="1">
    <source>
        <dbReference type="Pfam" id="PF01636"/>
    </source>
</evidence>
<dbReference type="GO" id="GO:0042601">
    <property type="term" value="C:endospore-forming forespore"/>
    <property type="evidence" value="ECO:0007669"/>
    <property type="project" value="TreeGrafter"/>
</dbReference>
<dbReference type="Pfam" id="PF01636">
    <property type="entry name" value="APH"/>
    <property type="match status" value="1"/>
</dbReference>
<dbReference type="Gene3D" id="3.90.1200.10">
    <property type="match status" value="1"/>
</dbReference>
<reference evidence="3" key="1">
    <citation type="submission" date="2019-11" db="EMBL/GenBank/DDBJ databases">
        <title>Genome sequence of Heliorestis convoluta strain HH, an alkaliphilic and minimalistic phototrophic bacterium from a soda lake in Egypt.</title>
        <authorList>
            <person name="Dewey E.D."/>
            <person name="Stokes L.M."/>
            <person name="Burchell B.M."/>
            <person name="Shaffer K.N."/>
            <person name="Huntington A.M."/>
            <person name="Baker J.M."/>
            <person name="Nadendla S."/>
            <person name="Giglio M.G."/>
            <person name="Touchman J.W."/>
            <person name="Blankenship R.E."/>
            <person name="Madigan M.T."/>
            <person name="Sattley W.M."/>
        </authorList>
    </citation>
    <scope>NUCLEOTIDE SEQUENCE [LARGE SCALE GENOMIC DNA]</scope>
    <source>
        <strain evidence="3">HH</strain>
    </source>
</reference>
<gene>
    <name evidence="2" type="ORF">FTV88_3203</name>
</gene>
<protein>
    <submittedName>
        <fullName evidence="2">Spore coat, CotS family protein</fullName>
    </submittedName>
</protein>
<dbReference type="InterPro" id="IPR014255">
    <property type="entry name" value="Spore_coat_CotS"/>
</dbReference>
<dbReference type="SUPFAM" id="SSF56112">
    <property type="entry name" value="Protein kinase-like (PK-like)"/>
    <property type="match status" value="1"/>
</dbReference>
<organism evidence="2 3">
    <name type="scientific">Heliorestis convoluta</name>
    <dbReference type="NCBI Taxonomy" id="356322"/>
    <lineage>
        <taxon>Bacteria</taxon>
        <taxon>Bacillati</taxon>
        <taxon>Bacillota</taxon>
        <taxon>Clostridia</taxon>
        <taxon>Eubacteriales</taxon>
        <taxon>Heliobacteriaceae</taxon>
        <taxon>Heliorestis</taxon>
    </lineage>
</organism>
<dbReference type="InterPro" id="IPR047175">
    <property type="entry name" value="CotS-like"/>
</dbReference>
<dbReference type="InterPro" id="IPR011009">
    <property type="entry name" value="Kinase-like_dom_sf"/>
</dbReference>
<dbReference type="AlphaFoldDB" id="A0A5Q2N5V8"/>
<dbReference type="NCBIfam" id="TIGR02906">
    <property type="entry name" value="spore_CotS"/>
    <property type="match status" value="1"/>
</dbReference>
<dbReference type="EMBL" id="CP045875">
    <property type="protein sequence ID" value="QGG49269.1"/>
    <property type="molecule type" value="Genomic_DNA"/>
</dbReference>
<proteinExistence type="predicted"/>
<dbReference type="PANTHER" id="PTHR39179">
    <property type="entry name" value="SPORE COAT PROTEIN I"/>
    <property type="match status" value="1"/>
</dbReference>
<sequence>MIENDQNFVSLGQEEQEVLQQYPYEIGRTERRGRGWRLETDRGSKGLYRYKSLDRDRIFAVHHALEQLAARGFRHTSRHIRTRQGEPFVRKGSSYYILVDWYSYPSVDFCQDRDLQVATRNLALLHRLGHVKERQEEVDRVMNRQALEDRNRELQEYRQRVEKRGRYNAFDEIFLENARKMEQKSTEAIERLIASDIDKLYTESSEKGSICHRHWTEKNLRLSKDNNLAIIGWDNCGTDLPVAELTRFIRHVMDRRESWDIDTGKEMLAIYEEIRPLDKRETDVLASLLSFPHKFWKVVASYYRDGHRSEELLSSFRQAIEEEVERDSFLEKLRQQQRA</sequence>
<feature type="domain" description="Aminoglycoside phosphotransferase" evidence="1">
    <location>
        <begin position="118"/>
        <end position="276"/>
    </location>
</feature>
<keyword evidence="3" id="KW-1185">Reference proteome</keyword>
<evidence type="ECO:0000313" key="2">
    <source>
        <dbReference type="EMBL" id="QGG49269.1"/>
    </source>
</evidence>
<dbReference type="Gene3D" id="3.30.200.20">
    <property type="entry name" value="Phosphorylase Kinase, domain 1"/>
    <property type="match status" value="1"/>
</dbReference>
<dbReference type="RefSeq" id="WP_162008072.1">
    <property type="nucleotide sequence ID" value="NZ_CP045875.1"/>
</dbReference>
<dbReference type="PANTHER" id="PTHR39179:SF3">
    <property type="entry name" value="COTS-RELATED PROTEIN"/>
    <property type="match status" value="1"/>
</dbReference>
<dbReference type="InterPro" id="IPR002575">
    <property type="entry name" value="Aminoglycoside_PTrfase"/>
</dbReference>
<accession>A0A5Q2N5V8</accession>
<dbReference type="KEGG" id="hcv:FTV88_3203"/>